<name>A0A292PRE0_9PEZI</name>
<protein>
    <submittedName>
        <fullName evidence="2">Uncharacterized protein</fullName>
    </submittedName>
</protein>
<sequence length="135" mass="15046">MQEKERKRGGEKKSNLYPCAESHPDHEGEKGEKMNKGKKNQNQIIIILNPSYISPLKLTRLDYCSAAGILISPSPRPPNLSLINSTMDLNIDFPPVHAPYSTCWSKPLNVVKCFCGLRFMPGCSMMPNTSGSGHW</sequence>
<dbReference type="EMBL" id="LN891072">
    <property type="protein sequence ID" value="CUS09684.1"/>
    <property type="molecule type" value="Genomic_DNA"/>
</dbReference>
<proteinExistence type="predicted"/>
<dbReference type="AlphaFoldDB" id="A0A292PRE0"/>
<accession>A0A292PRE0</accession>
<reference evidence="2" key="1">
    <citation type="submission" date="2015-10" db="EMBL/GenBank/DDBJ databases">
        <authorList>
            <person name="Regsiter A."/>
            <person name="william w."/>
        </authorList>
    </citation>
    <scope>NUCLEOTIDE SEQUENCE</scope>
    <source>
        <strain evidence="2">Montdore</strain>
    </source>
</reference>
<feature type="region of interest" description="Disordered" evidence="1">
    <location>
        <begin position="1"/>
        <end position="39"/>
    </location>
</feature>
<organism evidence="2 3">
    <name type="scientific">Tuber aestivum</name>
    <name type="common">summer truffle</name>
    <dbReference type="NCBI Taxonomy" id="59557"/>
    <lineage>
        <taxon>Eukaryota</taxon>
        <taxon>Fungi</taxon>
        <taxon>Dikarya</taxon>
        <taxon>Ascomycota</taxon>
        <taxon>Pezizomycotina</taxon>
        <taxon>Pezizomycetes</taxon>
        <taxon>Pezizales</taxon>
        <taxon>Tuberaceae</taxon>
        <taxon>Tuber</taxon>
    </lineage>
</organism>
<keyword evidence="3" id="KW-1185">Reference proteome</keyword>
<evidence type="ECO:0000313" key="2">
    <source>
        <dbReference type="EMBL" id="CUS09684.1"/>
    </source>
</evidence>
<evidence type="ECO:0000313" key="3">
    <source>
        <dbReference type="Proteomes" id="UP001412239"/>
    </source>
</evidence>
<gene>
    <name evidence="2" type="ORF">GSTUAT00006231001</name>
</gene>
<feature type="compositionally biased region" description="Basic and acidic residues" evidence="1">
    <location>
        <begin position="1"/>
        <end position="14"/>
    </location>
</feature>
<dbReference type="Proteomes" id="UP001412239">
    <property type="component" value="Unassembled WGS sequence"/>
</dbReference>
<feature type="compositionally biased region" description="Basic and acidic residues" evidence="1">
    <location>
        <begin position="22"/>
        <end position="35"/>
    </location>
</feature>
<evidence type="ECO:0000256" key="1">
    <source>
        <dbReference type="SAM" id="MobiDB-lite"/>
    </source>
</evidence>